<dbReference type="OMA" id="RMVKWPA"/>
<dbReference type="InterPro" id="IPR018492">
    <property type="entry name" value="Ribosomal_eL8/Nhp2"/>
</dbReference>
<dbReference type="GO" id="GO:0022625">
    <property type="term" value="C:cytosolic large ribosomal subunit"/>
    <property type="evidence" value="ECO:0007669"/>
    <property type="project" value="UniProtKB-UniRule"/>
</dbReference>
<feature type="region of interest" description="Disordered" evidence="5">
    <location>
        <begin position="237"/>
        <end position="260"/>
    </location>
</feature>
<dbReference type="SUPFAM" id="SSF55315">
    <property type="entry name" value="L30e-like"/>
    <property type="match status" value="1"/>
</dbReference>
<evidence type="ECO:0000256" key="3">
    <source>
        <dbReference type="ARBA" id="ARBA00023274"/>
    </source>
</evidence>
<dbReference type="InterPro" id="IPR050257">
    <property type="entry name" value="eL8/uL1-like"/>
</dbReference>
<evidence type="ECO:0000313" key="7">
    <source>
        <dbReference type="EMBL" id="EKX44647.1"/>
    </source>
</evidence>
<feature type="compositionally biased region" description="Basic and acidic residues" evidence="5">
    <location>
        <begin position="239"/>
        <end position="260"/>
    </location>
</feature>
<evidence type="ECO:0000256" key="1">
    <source>
        <dbReference type="ARBA" id="ARBA00007337"/>
    </source>
</evidence>
<dbReference type="InterPro" id="IPR004037">
    <property type="entry name" value="Ribosomal_eL8-like_CS"/>
</dbReference>
<dbReference type="PRINTS" id="PR00882">
    <property type="entry name" value="RIBOSOMALL7A"/>
</dbReference>
<dbReference type="GeneID" id="17301324"/>
<reference evidence="8" key="3">
    <citation type="submission" date="2016-03" db="UniProtKB">
        <authorList>
            <consortium name="EnsemblProtists"/>
        </authorList>
    </citation>
    <scope>IDENTIFICATION</scope>
</reference>
<evidence type="ECO:0000256" key="4">
    <source>
        <dbReference type="RuleBase" id="RU367042"/>
    </source>
</evidence>
<dbReference type="HOGENOM" id="CLU_055193_0_1_1"/>
<comment type="similarity">
    <text evidence="1 4">Belongs to the eukaryotic ribosomal protein eL8 family.</text>
</comment>
<dbReference type="OrthoDB" id="29563at2759"/>
<dbReference type="EnsemblProtists" id="EKX44647">
    <property type="protein sequence ID" value="EKX44647"/>
    <property type="gene ID" value="GUITHDRAFT_87361"/>
</dbReference>
<reference evidence="9" key="2">
    <citation type="submission" date="2012-11" db="EMBL/GenBank/DDBJ databases">
        <authorList>
            <person name="Kuo A."/>
            <person name="Curtis B.A."/>
            <person name="Tanifuji G."/>
            <person name="Burki F."/>
            <person name="Gruber A."/>
            <person name="Irimia M."/>
            <person name="Maruyama S."/>
            <person name="Arias M.C."/>
            <person name="Ball S.G."/>
            <person name="Gile G.H."/>
            <person name="Hirakawa Y."/>
            <person name="Hopkins J.F."/>
            <person name="Rensing S.A."/>
            <person name="Schmutz J."/>
            <person name="Symeonidi A."/>
            <person name="Elias M."/>
            <person name="Eveleigh R.J."/>
            <person name="Herman E.K."/>
            <person name="Klute M.J."/>
            <person name="Nakayama T."/>
            <person name="Obornik M."/>
            <person name="Reyes-Prieto A."/>
            <person name="Armbrust E.V."/>
            <person name="Aves S.J."/>
            <person name="Beiko R.G."/>
            <person name="Coutinho P."/>
            <person name="Dacks J.B."/>
            <person name="Durnford D.G."/>
            <person name="Fast N.M."/>
            <person name="Green B.R."/>
            <person name="Grisdale C."/>
            <person name="Hempe F."/>
            <person name="Henrissat B."/>
            <person name="Hoppner M.P."/>
            <person name="Ishida K.-I."/>
            <person name="Kim E."/>
            <person name="Koreny L."/>
            <person name="Kroth P.G."/>
            <person name="Liu Y."/>
            <person name="Malik S.-B."/>
            <person name="Maier U.G."/>
            <person name="McRose D."/>
            <person name="Mock T."/>
            <person name="Neilson J.A."/>
            <person name="Onodera N.T."/>
            <person name="Poole A.M."/>
            <person name="Pritham E.J."/>
            <person name="Richards T.A."/>
            <person name="Rocap G."/>
            <person name="Roy S.W."/>
            <person name="Sarai C."/>
            <person name="Schaack S."/>
            <person name="Shirato S."/>
            <person name="Slamovits C.H."/>
            <person name="Spencer D.F."/>
            <person name="Suzuki S."/>
            <person name="Worden A.Z."/>
            <person name="Zauner S."/>
            <person name="Barry K."/>
            <person name="Bell C."/>
            <person name="Bharti A.K."/>
            <person name="Crow J.A."/>
            <person name="Grimwood J."/>
            <person name="Kramer R."/>
            <person name="Lindquist E."/>
            <person name="Lucas S."/>
            <person name="Salamov A."/>
            <person name="McFadden G.I."/>
            <person name="Lane C.E."/>
            <person name="Keeling P.J."/>
            <person name="Gray M.W."/>
            <person name="Grigoriev I.V."/>
            <person name="Archibald J.M."/>
        </authorList>
    </citation>
    <scope>NUCLEOTIDE SEQUENCE</scope>
    <source>
        <strain evidence="9">CCMP2712</strain>
    </source>
</reference>
<evidence type="ECO:0000256" key="5">
    <source>
        <dbReference type="SAM" id="MobiDB-lite"/>
    </source>
</evidence>
<name>L1J8H6_GUITC</name>
<dbReference type="FunFam" id="3.30.1330.30:FF:000003">
    <property type="entry name" value="60S ribosomal protein L7a"/>
    <property type="match status" value="1"/>
</dbReference>
<comment type="function">
    <text evidence="4">Component of the ribosome.</text>
</comment>
<dbReference type="Pfam" id="PF01248">
    <property type="entry name" value="Ribosomal_L7Ae"/>
    <property type="match status" value="1"/>
</dbReference>
<evidence type="ECO:0000313" key="9">
    <source>
        <dbReference type="Proteomes" id="UP000011087"/>
    </source>
</evidence>
<dbReference type="EMBL" id="JH993003">
    <property type="protein sequence ID" value="EKX44647.1"/>
    <property type="molecule type" value="Genomic_DNA"/>
</dbReference>
<feature type="compositionally biased region" description="Low complexity" evidence="5">
    <location>
        <begin position="1"/>
        <end position="15"/>
    </location>
</feature>
<dbReference type="InterPro" id="IPR029064">
    <property type="entry name" value="Ribosomal_eL30-like_sf"/>
</dbReference>
<reference evidence="7 9" key="1">
    <citation type="journal article" date="2012" name="Nature">
        <title>Algal genomes reveal evolutionary mosaicism and the fate of nucleomorphs.</title>
        <authorList>
            <consortium name="DOE Joint Genome Institute"/>
            <person name="Curtis B.A."/>
            <person name="Tanifuji G."/>
            <person name="Burki F."/>
            <person name="Gruber A."/>
            <person name="Irimia M."/>
            <person name="Maruyama S."/>
            <person name="Arias M.C."/>
            <person name="Ball S.G."/>
            <person name="Gile G.H."/>
            <person name="Hirakawa Y."/>
            <person name="Hopkins J.F."/>
            <person name="Kuo A."/>
            <person name="Rensing S.A."/>
            <person name="Schmutz J."/>
            <person name="Symeonidi A."/>
            <person name="Elias M."/>
            <person name="Eveleigh R.J."/>
            <person name="Herman E.K."/>
            <person name="Klute M.J."/>
            <person name="Nakayama T."/>
            <person name="Obornik M."/>
            <person name="Reyes-Prieto A."/>
            <person name="Armbrust E.V."/>
            <person name="Aves S.J."/>
            <person name="Beiko R.G."/>
            <person name="Coutinho P."/>
            <person name="Dacks J.B."/>
            <person name="Durnford D.G."/>
            <person name="Fast N.M."/>
            <person name="Green B.R."/>
            <person name="Grisdale C.J."/>
            <person name="Hempel F."/>
            <person name="Henrissat B."/>
            <person name="Hoppner M.P."/>
            <person name="Ishida K."/>
            <person name="Kim E."/>
            <person name="Koreny L."/>
            <person name="Kroth P.G."/>
            <person name="Liu Y."/>
            <person name="Malik S.B."/>
            <person name="Maier U.G."/>
            <person name="McRose D."/>
            <person name="Mock T."/>
            <person name="Neilson J.A."/>
            <person name="Onodera N.T."/>
            <person name="Poole A.M."/>
            <person name="Pritham E.J."/>
            <person name="Richards T.A."/>
            <person name="Rocap G."/>
            <person name="Roy S.W."/>
            <person name="Sarai C."/>
            <person name="Schaack S."/>
            <person name="Shirato S."/>
            <person name="Slamovits C.H."/>
            <person name="Spencer D.F."/>
            <person name="Suzuki S."/>
            <person name="Worden A.Z."/>
            <person name="Zauner S."/>
            <person name="Barry K."/>
            <person name="Bell C."/>
            <person name="Bharti A.K."/>
            <person name="Crow J.A."/>
            <person name="Grimwood J."/>
            <person name="Kramer R."/>
            <person name="Lindquist E."/>
            <person name="Lucas S."/>
            <person name="Salamov A."/>
            <person name="McFadden G.I."/>
            <person name="Lane C.E."/>
            <person name="Keeling P.J."/>
            <person name="Gray M.W."/>
            <person name="Grigoriev I.V."/>
            <person name="Archibald J.M."/>
        </authorList>
    </citation>
    <scope>NUCLEOTIDE SEQUENCE</scope>
    <source>
        <strain evidence="7 9">CCMP2712</strain>
    </source>
</reference>
<dbReference type="PRINTS" id="PR00881">
    <property type="entry name" value="L7ARS6FAMILY"/>
</dbReference>
<dbReference type="Gene3D" id="3.30.1330.30">
    <property type="match status" value="1"/>
</dbReference>
<organism evidence="7">
    <name type="scientific">Guillardia theta (strain CCMP2712)</name>
    <name type="common">Cryptophyte</name>
    <dbReference type="NCBI Taxonomy" id="905079"/>
    <lineage>
        <taxon>Eukaryota</taxon>
        <taxon>Cryptophyceae</taxon>
        <taxon>Pyrenomonadales</taxon>
        <taxon>Geminigeraceae</taxon>
        <taxon>Guillardia</taxon>
    </lineage>
</organism>
<keyword evidence="9" id="KW-1185">Reference proteome</keyword>
<evidence type="ECO:0000259" key="6">
    <source>
        <dbReference type="Pfam" id="PF01248"/>
    </source>
</evidence>
<dbReference type="STRING" id="905079.L1J8H6"/>
<evidence type="ECO:0000256" key="2">
    <source>
        <dbReference type="ARBA" id="ARBA00022980"/>
    </source>
</evidence>
<dbReference type="Proteomes" id="UP000011087">
    <property type="component" value="Unassembled WGS sequence"/>
</dbReference>
<dbReference type="InterPro" id="IPR004038">
    <property type="entry name" value="Ribosomal_eL8/eL30/eS12/Gad45"/>
</dbReference>
<gene>
    <name evidence="7" type="primary">RPL7Ae</name>
    <name evidence="7" type="ORF">GUITHDRAFT_87361</name>
</gene>
<dbReference type="GO" id="GO:0042254">
    <property type="term" value="P:ribosome biogenesis"/>
    <property type="evidence" value="ECO:0007669"/>
    <property type="project" value="InterPro"/>
</dbReference>
<dbReference type="PROSITE" id="PS01082">
    <property type="entry name" value="RIBOSOMAL_L7AE"/>
    <property type="match status" value="1"/>
</dbReference>
<dbReference type="KEGG" id="gtt:GUITHDRAFT_87361"/>
<feature type="region of interest" description="Disordered" evidence="5">
    <location>
        <begin position="1"/>
        <end position="38"/>
    </location>
</feature>
<evidence type="ECO:0000313" key="8">
    <source>
        <dbReference type="EnsemblProtists" id="EKX44647"/>
    </source>
</evidence>
<dbReference type="PaxDb" id="55529-EKX44647"/>
<protein>
    <recommendedName>
        <fullName evidence="4">60S ribosomal protein L7a</fullName>
    </recommendedName>
</protein>
<dbReference type="PANTHER" id="PTHR23105">
    <property type="entry name" value="RIBOSOMAL PROTEIN L7AE FAMILY MEMBER"/>
    <property type="match status" value="1"/>
</dbReference>
<keyword evidence="3 4" id="KW-0687">Ribonucleoprotein</keyword>
<proteinExistence type="inferred from homology"/>
<dbReference type="eggNOG" id="KOG3166">
    <property type="taxonomic scope" value="Eukaryota"/>
</dbReference>
<dbReference type="GO" id="GO:0003723">
    <property type="term" value="F:RNA binding"/>
    <property type="evidence" value="ECO:0007669"/>
    <property type="project" value="UniProtKB-UniRule"/>
</dbReference>
<dbReference type="SMR" id="L1J8H6"/>
<keyword evidence="2 4" id="KW-0689">Ribosomal protein</keyword>
<dbReference type="RefSeq" id="XP_005831627.1">
    <property type="nucleotide sequence ID" value="XM_005831570.1"/>
</dbReference>
<accession>L1J8H6</accession>
<dbReference type="AlphaFoldDB" id="L1J8H6"/>
<dbReference type="InterPro" id="IPR001921">
    <property type="entry name" value="Ribosomal_eL8_euk"/>
</dbReference>
<sequence length="260" mass="29256">MPKGPKSAAPAAAAKKSAKKEENPLFQKTPKNFGIGNNVQPKKDLARFVKWPKNVRLQRQRRVLYQRLKIPPAIHQFTRTVDKNTAAEVFKMLNKYRPETKEAKEQRLKAVAEAKAAGGKAKEDKMPCFVKCGINHIERLVTSKRATMVVIAHDVDPIELVIWLPALCRKHDIPYCIVKGKARLGAVVHKKNATALAFTNIRDEDKGAFSKLVDNVRSNFNDRAEDLRRWGGGIMGAKSQEKTRQKEKAVAREAAKRMQA</sequence>
<feature type="domain" description="Ribosomal protein eL8/eL30/eS12/Gadd45" evidence="6">
    <location>
        <begin position="130"/>
        <end position="201"/>
    </location>
</feature>